<gene>
    <name evidence="2" type="ORF">NKI36_28485</name>
</gene>
<dbReference type="Pfam" id="PF00899">
    <property type="entry name" value="ThiF"/>
    <property type="match status" value="1"/>
</dbReference>
<feature type="domain" description="THIF-type NAD/FAD binding fold" evidence="1">
    <location>
        <begin position="207"/>
        <end position="307"/>
    </location>
</feature>
<dbReference type="EMBL" id="JAMYQB010000032">
    <property type="protein sequence ID" value="MER9407953.1"/>
    <property type="molecule type" value="Genomic_DNA"/>
</dbReference>
<protein>
    <submittedName>
        <fullName evidence="2">E2 ligase fold family C protein</fullName>
    </submittedName>
</protein>
<dbReference type="CDD" id="cd01483">
    <property type="entry name" value="E1_enzyme_family"/>
    <property type="match status" value="1"/>
</dbReference>
<organism evidence="2 3">
    <name type="scientific">Mesorhizobium caraganae</name>
    <dbReference type="NCBI Taxonomy" id="483206"/>
    <lineage>
        <taxon>Bacteria</taxon>
        <taxon>Pseudomonadati</taxon>
        <taxon>Pseudomonadota</taxon>
        <taxon>Alphaproteobacteria</taxon>
        <taxon>Hyphomicrobiales</taxon>
        <taxon>Phyllobacteriaceae</taxon>
        <taxon>Mesorhizobium</taxon>
    </lineage>
</organism>
<reference evidence="2 3" key="1">
    <citation type="journal article" date="2024" name="Proc. Natl. Acad. Sci. U.S.A.">
        <title>The evolutionary genomics of adaptation to stress in wild rhizobium bacteria.</title>
        <authorList>
            <person name="Kehlet-Delgado H."/>
            <person name="Montoya A.P."/>
            <person name="Jensen K.T."/>
            <person name="Wendlandt C.E."/>
            <person name="Dexheimer C."/>
            <person name="Roberts M."/>
            <person name="Torres Martinez L."/>
            <person name="Friesen M.L."/>
            <person name="Griffitts J.S."/>
            <person name="Porter S.S."/>
        </authorList>
    </citation>
    <scope>NUCLEOTIDE SEQUENCE [LARGE SCALE GENOMIC DNA]</scope>
    <source>
        <strain evidence="2 3">M0641</strain>
    </source>
</reference>
<name>A0ABV1Z7F3_9HYPH</name>
<sequence>MALANFIDRAATAASQVLADFHLCDFKAALEKQVVAMAFDSQAASCAEGQATLDLTVRLLARLYPVLAILPLDMAASSQAQALERLAKSINPKISIRRSGKYATVCVAAGAVHPSLRCPTFFMGSQGWAAKLSRTDPVGSGSSLLPYGAGAASCFAAANVFRTIFASQLTGAELDENIDLSLCTYNKSNAGDSSPLNFPVDLGETHLVGLGAIGHGSLWALARQSGLSGRLHVVDHEAIELSNLQRYVLAGQAEVGLSKAALATNALRSTALEVEAHPMKWAEYVARRGDWVFDRVGVALDTAADRLAVQGALPRWIANAWTQEQDLGISRHGFDDGQACLCCMYMPTGKSKDEHQLVAEELGMPEAHEEVKTLLQTNTGVPNEFVARVATAMAVPFEPLAAFVGQPLRSFYQEVICGGLVFQLSDGSRLVRTVVPMAFQSALAGIMLAADLVKHSAGFPMSPITSTRVNLLRPLGSHLHDPKAKDTSGRCICSDEDFIAAYRLKYGCAVGQLNNGSA</sequence>
<dbReference type="InterPro" id="IPR000594">
    <property type="entry name" value="ThiF_NAD_FAD-bd"/>
</dbReference>
<keyword evidence="3" id="KW-1185">Reference proteome</keyword>
<evidence type="ECO:0000313" key="2">
    <source>
        <dbReference type="EMBL" id="MER9407953.1"/>
    </source>
</evidence>
<dbReference type="Proteomes" id="UP001433071">
    <property type="component" value="Unassembled WGS sequence"/>
</dbReference>
<comment type="caution">
    <text evidence="2">The sequence shown here is derived from an EMBL/GenBank/DDBJ whole genome shotgun (WGS) entry which is preliminary data.</text>
</comment>
<accession>A0ABV1Z7F3</accession>
<dbReference type="SUPFAM" id="SSF69572">
    <property type="entry name" value="Activating enzymes of the ubiquitin-like proteins"/>
    <property type="match status" value="1"/>
</dbReference>
<dbReference type="InterPro" id="IPR035985">
    <property type="entry name" value="Ubiquitin-activating_enz"/>
</dbReference>
<dbReference type="RefSeq" id="WP_352561935.1">
    <property type="nucleotide sequence ID" value="NZ_JAMYQB010000032.1"/>
</dbReference>
<dbReference type="InterPro" id="IPR032864">
    <property type="entry name" value="Prok-E2_C"/>
</dbReference>
<dbReference type="Gene3D" id="3.40.50.720">
    <property type="entry name" value="NAD(P)-binding Rossmann-like Domain"/>
    <property type="match status" value="1"/>
</dbReference>
<evidence type="ECO:0000313" key="3">
    <source>
        <dbReference type="Proteomes" id="UP001433071"/>
    </source>
</evidence>
<proteinExistence type="predicted"/>
<keyword evidence="2" id="KW-0436">Ligase</keyword>
<dbReference type="Pfam" id="PF14459">
    <property type="entry name" value="Prok-E2_C"/>
    <property type="match status" value="1"/>
</dbReference>
<evidence type="ECO:0000259" key="1">
    <source>
        <dbReference type="Pfam" id="PF00899"/>
    </source>
</evidence>
<dbReference type="GO" id="GO:0016874">
    <property type="term" value="F:ligase activity"/>
    <property type="evidence" value="ECO:0007669"/>
    <property type="project" value="UniProtKB-KW"/>
</dbReference>